<evidence type="ECO:0000313" key="2">
    <source>
        <dbReference type="EMBL" id="OTI54465.1"/>
    </source>
</evidence>
<evidence type="ECO:0000313" key="5">
    <source>
        <dbReference type="Proteomes" id="UP000276985"/>
    </source>
</evidence>
<reference evidence="1" key="1">
    <citation type="journal article" date="2008" name="J. Bacteriol.">
        <title>Hybrid pathogenicity island PAGI-5 contributes to the highly virulent phenotype of a Pseudomonas aeruginosa isolate in mammals.</title>
        <authorList>
            <person name="Battle S.E."/>
            <person name="Meyer F."/>
            <person name="Rello J."/>
            <person name="Kung V.L."/>
            <person name="Hauser A.R."/>
        </authorList>
    </citation>
    <scope>NUCLEOTIDE SEQUENCE</scope>
    <source>
        <strain evidence="1">PSE9</strain>
    </source>
</reference>
<protein>
    <submittedName>
        <fullName evidence="1">Uncharacterized protein</fullName>
    </submittedName>
</protein>
<reference evidence="2 4" key="2">
    <citation type="submission" date="2017-05" db="EMBL/GenBank/DDBJ databases">
        <authorList>
            <person name="Song R."/>
            <person name="Chenine A.L."/>
            <person name="Ruprecht R.M."/>
        </authorList>
    </citation>
    <scope>NUCLEOTIDE SEQUENCE [LARGE SCALE GENOMIC DNA]</scope>
    <source>
        <strain evidence="2 4">S567_C10_BS</strain>
    </source>
</reference>
<name>A6N5E1_PSEAI</name>
<dbReference type="AlphaFoldDB" id="A6N5E1"/>
<dbReference type="EMBL" id="NFFZ01000055">
    <property type="protein sequence ID" value="OTI54465.1"/>
    <property type="molecule type" value="Genomic_DNA"/>
</dbReference>
<evidence type="ECO:0000313" key="3">
    <source>
        <dbReference type="EMBL" id="RTS39878.1"/>
    </source>
</evidence>
<dbReference type="EMBL" id="EF611301">
    <property type="protein sequence ID" value="ABR13387.1"/>
    <property type="molecule type" value="Genomic_DNA"/>
</dbReference>
<organism evidence="1">
    <name type="scientific">Pseudomonas aeruginosa</name>
    <dbReference type="NCBI Taxonomy" id="287"/>
    <lineage>
        <taxon>Bacteria</taxon>
        <taxon>Pseudomonadati</taxon>
        <taxon>Pseudomonadota</taxon>
        <taxon>Gammaproteobacteria</taxon>
        <taxon>Pseudomonadales</taxon>
        <taxon>Pseudomonadaceae</taxon>
        <taxon>Pseudomonas</taxon>
    </lineage>
</organism>
<dbReference type="Proteomes" id="UP000276985">
    <property type="component" value="Unassembled WGS sequence"/>
</dbReference>
<evidence type="ECO:0000313" key="4">
    <source>
        <dbReference type="Proteomes" id="UP000194857"/>
    </source>
</evidence>
<dbReference type="EMBL" id="RXTL01000049">
    <property type="protein sequence ID" value="RTS39878.1"/>
    <property type="molecule type" value="Genomic_DNA"/>
</dbReference>
<gene>
    <name evidence="2" type="ORF">CAZ10_37670</name>
    <name evidence="3" type="ORF">DY940_31170</name>
</gene>
<dbReference type="PATRIC" id="fig|287.2549.peg.4479"/>
<dbReference type="Proteomes" id="UP000194857">
    <property type="component" value="Unassembled WGS sequence"/>
</dbReference>
<evidence type="ECO:0000313" key="1">
    <source>
        <dbReference type="EMBL" id="ABR13387.1"/>
    </source>
</evidence>
<sequence length="60" mass="6428">MAGPFGAPKASIDLLPFGGQRFGESCLQRWIAPGRLFCNGDGQLDELVITQAAEVQLIHS</sequence>
<accession>A6N5E1</accession>
<proteinExistence type="predicted"/>
<reference evidence="3 5" key="3">
    <citation type="submission" date="2018-12" db="EMBL/GenBank/DDBJ databases">
        <title>Pseudomonas aeruginosa Diversity Panel.</title>
        <authorList>
            <person name="Snesrud E."/>
            <person name="Mcgann P."/>
        </authorList>
    </citation>
    <scope>NUCLEOTIDE SEQUENCE [LARGE SCALE GENOMIC DNA]</scope>
    <source>
        <strain evidence="3 5">MRSN6241</strain>
    </source>
</reference>